<feature type="region of interest" description="Disordered" evidence="1">
    <location>
        <begin position="383"/>
        <end position="435"/>
    </location>
</feature>
<sequence>MSVEVESPMKMSPHPAPLLLQSQTTGVGIEPIPLQRIIMNNNYTQDERYADPDSDDDSSSSPSPHPSQTGVTYVELNVKPEPEENGTHTQQTYRLLQPSVGMLDARQILQSHGLYEANQAAANYPPSSSGVTTVLLPTDGNLQHNFTHNRNIPGIGELPSGLSVYSPHTNGHIPQLTNSASSDSCSSDINSQKPFIYAKPPTSPSPYTANTERARAFNAYVKQLIESRMDCKVPISLQPKHLVDDIMNDAKKHFPEFESCTRKRIRTFLKSCRRSKKFRQQVGDEYVKRSDSALNMSPALGSSPDLAQIRPQLASTGQTIILPQFITQVPNTSTLIPTRTAVIPQTVTSLSQNNTQKIPAIPIAQHLPHFNVDDLPITRGNISPIHSAPNEFGIRNTRKSSESDDDMNMGVNSEPDNVSTRPSTPHTIHSGSATGSLHSGIQLAQLQNSQNIISSPYLQRPLNGTPTMQIPTHLLPNQGQIINTHSESALSKLSPAALAQVNFVQNRKRPSPTVEDSQKKRMNGDVRSSLMHTLLGVAPYQLMANSNLNGNLGEYPNSPNGTSKLSKSEQVEIQRIIDGYRNSAAFLNKAASQLEKIIQSETNKLS</sequence>
<protein>
    <submittedName>
        <fullName evidence="3">Nucleolar protein 4-like</fullName>
    </submittedName>
</protein>
<evidence type="ECO:0000313" key="3">
    <source>
        <dbReference type="EMBL" id="KAI6660470.1"/>
    </source>
</evidence>
<dbReference type="Proteomes" id="UP001165289">
    <property type="component" value="Unassembled WGS sequence"/>
</dbReference>
<dbReference type="AlphaFoldDB" id="A0AAV7KHV2"/>
<evidence type="ECO:0000313" key="4">
    <source>
        <dbReference type="Proteomes" id="UP001165289"/>
    </source>
</evidence>
<dbReference type="Pfam" id="PF23079">
    <property type="entry name" value="HTH_NOL4_2nd"/>
    <property type="match status" value="1"/>
</dbReference>
<dbReference type="InterPro" id="IPR056549">
    <property type="entry name" value="HTH_NOL4"/>
</dbReference>
<gene>
    <name evidence="3" type="ORF">LOD99_14055</name>
</gene>
<organism evidence="3 4">
    <name type="scientific">Oopsacas minuta</name>
    <dbReference type="NCBI Taxonomy" id="111878"/>
    <lineage>
        <taxon>Eukaryota</taxon>
        <taxon>Metazoa</taxon>
        <taxon>Porifera</taxon>
        <taxon>Hexactinellida</taxon>
        <taxon>Hexasterophora</taxon>
        <taxon>Lyssacinosida</taxon>
        <taxon>Leucopsacidae</taxon>
        <taxon>Oopsacas</taxon>
    </lineage>
</organism>
<feature type="domain" description="Nucleolar protein 4 helical" evidence="2">
    <location>
        <begin position="212"/>
        <end position="278"/>
    </location>
</feature>
<evidence type="ECO:0000256" key="1">
    <source>
        <dbReference type="SAM" id="MobiDB-lite"/>
    </source>
</evidence>
<proteinExistence type="predicted"/>
<feature type="compositionally biased region" description="Polar residues" evidence="1">
    <location>
        <begin position="410"/>
        <end position="435"/>
    </location>
</feature>
<dbReference type="EMBL" id="JAKMXF010000033">
    <property type="protein sequence ID" value="KAI6660470.1"/>
    <property type="molecule type" value="Genomic_DNA"/>
</dbReference>
<keyword evidence="4" id="KW-1185">Reference proteome</keyword>
<reference evidence="3 4" key="1">
    <citation type="journal article" date="2023" name="BMC Biol.">
        <title>The compact genome of the sponge Oopsacas minuta (Hexactinellida) is lacking key metazoan core genes.</title>
        <authorList>
            <person name="Santini S."/>
            <person name="Schenkelaars Q."/>
            <person name="Jourda C."/>
            <person name="Duchesne M."/>
            <person name="Belahbib H."/>
            <person name="Rocher C."/>
            <person name="Selva M."/>
            <person name="Riesgo A."/>
            <person name="Vervoort M."/>
            <person name="Leys S.P."/>
            <person name="Kodjabachian L."/>
            <person name="Le Bivic A."/>
            <person name="Borchiellini C."/>
            <person name="Claverie J.M."/>
            <person name="Renard E."/>
        </authorList>
    </citation>
    <scope>NUCLEOTIDE SEQUENCE [LARGE SCALE GENOMIC DNA]</scope>
    <source>
        <strain evidence="3">SPO-2</strain>
    </source>
</reference>
<name>A0AAV7KHV2_9METZ</name>
<feature type="region of interest" description="Disordered" evidence="1">
    <location>
        <begin position="46"/>
        <end position="70"/>
    </location>
</feature>
<accession>A0AAV7KHV2</accession>
<comment type="caution">
    <text evidence="3">The sequence shown here is derived from an EMBL/GenBank/DDBJ whole genome shotgun (WGS) entry which is preliminary data.</text>
</comment>
<evidence type="ECO:0000259" key="2">
    <source>
        <dbReference type="Pfam" id="PF23079"/>
    </source>
</evidence>